<dbReference type="Gene3D" id="3.90.180.10">
    <property type="entry name" value="Medium-chain alcohol dehydrogenases, catalytic domain"/>
    <property type="match status" value="1"/>
</dbReference>
<dbReference type="Proteomes" id="UP000217994">
    <property type="component" value="Unassembled WGS sequence"/>
</dbReference>
<dbReference type="GeneID" id="69000099"/>
<dbReference type="InterPro" id="IPR011032">
    <property type="entry name" value="GroES-like_sf"/>
</dbReference>
<evidence type="ECO:0000256" key="1">
    <source>
        <dbReference type="ARBA" id="ARBA00022857"/>
    </source>
</evidence>
<dbReference type="InterPro" id="IPR014189">
    <property type="entry name" value="Quinone_OxRdtase_PIG3"/>
</dbReference>
<protein>
    <submittedName>
        <fullName evidence="4">NAD(P)H-quinone oxidoreductase</fullName>
    </submittedName>
</protein>
<sequence length="339" mass="35802">MKAIEITEFGAPDVLKLAERPRPEPQRGEVLIKVTASGVNRPDVFQRKGAYAPPPGASDLPGLEVAGEIVGGDLSDPALNPFGLKLGDRVCALLAGGGYAEYAVAPLPQCLPVPDGLTDIEAASLPETYFTVWSNVFDRALLGAGEGGAQETLLVQGGSSGIGVTAIQLAHALGFRVFATAGNADKCRACEALGAERAINYKTEDFVEVVKSLTHDRGVDVILDMVAGAYVPRELSALADGGRLVLIALLGGAKAEINLNEILRRRLTVTGSTLRPRPVEFKARIAAQLKARVWPLFGEGRIKPVIYRVLPAEEAAQAHALMESGEHIGKIMLDWGANG</sequence>
<reference evidence="4 5" key="1">
    <citation type="submission" date="2017-01" db="EMBL/GenBank/DDBJ databases">
        <title>Whole-Genome Shotgun Sequencing of Two beta-Proteobacterial Species in Search of the Bulgecin Biosynthetic Cluster.</title>
        <authorList>
            <person name="Horsman M.E."/>
            <person name="Marous D.R."/>
            <person name="Li R."/>
            <person name="Oliver R.A."/>
            <person name="Byun B."/>
            <person name="Emrich S.J."/>
            <person name="Boggess B."/>
            <person name="Townsend C.A."/>
            <person name="Mobashery S."/>
        </authorList>
    </citation>
    <scope>NUCLEOTIDE SEQUENCE [LARGE SCALE GENOMIC DNA]</scope>
    <source>
        <strain evidence="4 5">ATCC 31433</strain>
    </source>
</reference>
<dbReference type="RefSeq" id="WP_084904518.1">
    <property type="nucleotide sequence ID" value="NZ_CP020737.1"/>
</dbReference>
<dbReference type="SMART" id="SM00829">
    <property type="entry name" value="PKS_ER"/>
    <property type="match status" value="1"/>
</dbReference>
<feature type="domain" description="Enoyl reductase (ER)" evidence="3">
    <location>
        <begin position="10"/>
        <end position="333"/>
    </location>
</feature>
<dbReference type="InterPro" id="IPR013149">
    <property type="entry name" value="ADH-like_C"/>
</dbReference>
<dbReference type="AlphaFoldDB" id="A0A2A4FHT3"/>
<dbReference type="Pfam" id="PF00107">
    <property type="entry name" value="ADH_zinc_N"/>
    <property type="match status" value="1"/>
</dbReference>
<proteinExistence type="predicted"/>
<gene>
    <name evidence="4" type="ORF">BZL54_12165</name>
</gene>
<dbReference type="PANTHER" id="PTHR48106">
    <property type="entry name" value="QUINONE OXIDOREDUCTASE PIG3-RELATED"/>
    <property type="match status" value="1"/>
</dbReference>
<evidence type="ECO:0000259" key="3">
    <source>
        <dbReference type="SMART" id="SM00829"/>
    </source>
</evidence>
<organism evidence="4 5">
    <name type="scientific">Burkholderia ubonensis subsp. mesacidophila</name>
    <dbReference type="NCBI Taxonomy" id="265293"/>
    <lineage>
        <taxon>Bacteria</taxon>
        <taxon>Pseudomonadati</taxon>
        <taxon>Pseudomonadota</taxon>
        <taxon>Betaproteobacteria</taxon>
        <taxon>Burkholderiales</taxon>
        <taxon>Burkholderiaceae</taxon>
        <taxon>Burkholderia</taxon>
        <taxon>Burkholderia cepacia complex</taxon>
    </lineage>
</organism>
<evidence type="ECO:0000313" key="5">
    <source>
        <dbReference type="Proteomes" id="UP000217994"/>
    </source>
</evidence>
<dbReference type="SUPFAM" id="SSF50129">
    <property type="entry name" value="GroES-like"/>
    <property type="match status" value="1"/>
</dbReference>
<dbReference type="PANTHER" id="PTHR48106:SF8">
    <property type="entry name" value="OS02G0805600 PROTEIN"/>
    <property type="match status" value="1"/>
</dbReference>
<dbReference type="InterPro" id="IPR020843">
    <property type="entry name" value="ER"/>
</dbReference>
<dbReference type="CDD" id="cd05276">
    <property type="entry name" value="p53_inducible_oxidoreductase"/>
    <property type="match status" value="1"/>
</dbReference>
<dbReference type="InterPro" id="IPR013154">
    <property type="entry name" value="ADH-like_N"/>
</dbReference>
<accession>A0A2A4FHT3</accession>
<dbReference type="NCBIfam" id="TIGR02824">
    <property type="entry name" value="quinone_pig3"/>
    <property type="match status" value="1"/>
</dbReference>
<keyword evidence="2" id="KW-0560">Oxidoreductase</keyword>
<dbReference type="GO" id="GO:0016651">
    <property type="term" value="F:oxidoreductase activity, acting on NAD(P)H"/>
    <property type="evidence" value="ECO:0007669"/>
    <property type="project" value="TreeGrafter"/>
</dbReference>
<name>A0A2A4FHT3_9BURK</name>
<dbReference type="EMBL" id="MTZU01000030">
    <property type="protein sequence ID" value="PCE32144.1"/>
    <property type="molecule type" value="Genomic_DNA"/>
</dbReference>
<comment type="caution">
    <text evidence="4">The sequence shown here is derived from an EMBL/GenBank/DDBJ whole genome shotgun (WGS) entry which is preliminary data.</text>
</comment>
<evidence type="ECO:0000256" key="2">
    <source>
        <dbReference type="ARBA" id="ARBA00023002"/>
    </source>
</evidence>
<dbReference type="Gene3D" id="3.40.50.720">
    <property type="entry name" value="NAD(P)-binding Rossmann-like Domain"/>
    <property type="match status" value="1"/>
</dbReference>
<dbReference type="SUPFAM" id="SSF51735">
    <property type="entry name" value="NAD(P)-binding Rossmann-fold domains"/>
    <property type="match status" value="1"/>
</dbReference>
<evidence type="ECO:0000313" key="4">
    <source>
        <dbReference type="EMBL" id="PCE32144.1"/>
    </source>
</evidence>
<dbReference type="Pfam" id="PF08240">
    <property type="entry name" value="ADH_N"/>
    <property type="match status" value="1"/>
</dbReference>
<dbReference type="GO" id="GO:0070402">
    <property type="term" value="F:NADPH binding"/>
    <property type="evidence" value="ECO:0007669"/>
    <property type="project" value="TreeGrafter"/>
</dbReference>
<dbReference type="InterPro" id="IPR036291">
    <property type="entry name" value="NAD(P)-bd_dom_sf"/>
</dbReference>
<keyword evidence="1" id="KW-0521">NADP</keyword>